<keyword evidence="8" id="KW-0175">Coiled coil</keyword>
<feature type="region of interest" description="Disordered" evidence="9">
    <location>
        <begin position="218"/>
        <end position="246"/>
    </location>
</feature>
<dbReference type="AlphaFoldDB" id="A0A9P6ZK88"/>
<protein>
    <recommendedName>
        <fullName evidence="10">RING-type domain-containing protein</fullName>
    </recommendedName>
</protein>
<keyword evidence="12" id="KW-1185">Reference proteome</keyword>
<dbReference type="PANTHER" id="PTHR22770">
    <property type="entry name" value="UBIQUITIN CONJUGATING ENZYME 7 INTERACTING PROTEIN-RELATED"/>
    <property type="match status" value="1"/>
</dbReference>
<dbReference type="GO" id="GO:0016740">
    <property type="term" value="F:transferase activity"/>
    <property type="evidence" value="ECO:0007669"/>
    <property type="project" value="UniProtKB-KW"/>
</dbReference>
<evidence type="ECO:0000256" key="1">
    <source>
        <dbReference type="ARBA" id="ARBA00004906"/>
    </source>
</evidence>
<comment type="caution">
    <text evidence="11">The sequence shown here is derived from an EMBL/GenBank/DDBJ whole genome shotgun (WGS) entry which is preliminary data.</text>
</comment>
<keyword evidence="3" id="KW-0479">Metal-binding</keyword>
<dbReference type="CDD" id="cd20339">
    <property type="entry name" value="BRcat_RBR_RNF216"/>
    <property type="match status" value="1"/>
</dbReference>
<keyword evidence="4" id="KW-0677">Repeat</keyword>
<dbReference type="CDD" id="cd16630">
    <property type="entry name" value="RING-HC_RBR_RNF216"/>
    <property type="match status" value="1"/>
</dbReference>
<evidence type="ECO:0000256" key="2">
    <source>
        <dbReference type="ARBA" id="ARBA00022679"/>
    </source>
</evidence>
<dbReference type="InterPro" id="IPR044066">
    <property type="entry name" value="TRIAD_supradom"/>
</dbReference>
<proteinExistence type="predicted"/>
<gene>
    <name evidence="11" type="ORF">EV702DRAFT_1140467</name>
</gene>
<feature type="compositionally biased region" description="Pro residues" evidence="9">
    <location>
        <begin position="771"/>
        <end position="780"/>
    </location>
</feature>
<feature type="region of interest" description="Disordered" evidence="9">
    <location>
        <begin position="1"/>
        <end position="63"/>
    </location>
</feature>
<feature type="compositionally biased region" description="Polar residues" evidence="9">
    <location>
        <begin position="1"/>
        <end position="10"/>
    </location>
</feature>
<feature type="domain" description="RING-type" evidence="10">
    <location>
        <begin position="364"/>
        <end position="583"/>
    </location>
</feature>
<evidence type="ECO:0000256" key="8">
    <source>
        <dbReference type="SAM" id="Coils"/>
    </source>
</evidence>
<dbReference type="InterPro" id="IPR051628">
    <property type="entry name" value="LUBAC_E3_Ligases"/>
</dbReference>
<reference evidence="11" key="1">
    <citation type="journal article" date="2020" name="New Phytol.">
        <title>Comparative genomics reveals dynamic genome evolution in host specialist ectomycorrhizal fungi.</title>
        <authorList>
            <person name="Lofgren L.A."/>
            <person name="Nguyen N.H."/>
            <person name="Vilgalys R."/>
            <person name="Ruytinx J."/>
            <person name="Liao H.L."/>
            <person name="Branco S."/>
            <person name="Kuo A."/>
            <person name="LaButti K."/>
            <person name="Lipzen A."/>
            <person name="Andreopoulos W."/>
            <person name="Pangilinan J."/>
            <person name="Riley R."/>
            <person name="Hundley H."/>
            <person name="Na H."/>
            <person name="Barry K."/>
            <person name="Grigoriev I.V."/>
            <person name="Stajich J.E."/>
            <person name="Kennedy P.G."/>
        </authorList>
    </citation>
    <scope>NUCLEOTIDE SEQUENCE</scope>
    <source>
        <strain evidence="11">DOB743</strain>
    </source>
</reference>
<dbReference type="EMBL" id="JABBWD010000069">
    <property type="protein sequence ID" value="KAG1769869.1"/>
    <property type="molecule type" value="Genomic_DNA"/>
</dbReference>
<evidence type="ECO:0000256" key="9">
    <source>
        <dbReference type="SAM" id="MobiDB-lite"/>
    </source>
</evidence>
<dbReference type="GO" id="GO:0008270">
    <property type="term" value="F:zinc ion binding"/>
    <property type="evidence" value="ECO:0007669"/>
    <property type="project" value="UniProtKB-KW"/>
</dbReference>
<keyword evidence="6" id="KW-0833">Ubl conjugation pathway</keyword>
<evidence type="ECO:0000256" key="4">
    <source>
        <dbReference type="ARBA" id="ARBA00022737"/>
    </source>
</evidence>
<keyword evidence="2" id="KW-0808">Transferase</keyword>
<keyword evidence="5" id="KW-0863">Zinc-finger</keyword>
<feature type="compositionally biased region" description="Polar residues" evidence="9">
    <location>
        <begin position="17"/>
        <end position="29"/>
    </location>
</feature>
<sequence>MEVIDISSSPELLPTASRVTRNQSQQPGSQKRRLQPPAPSRRGEEIIEITDSDSEPDHKLVSPDKRRLVETHAVPGPSNLPVSRAPLDGLLAGAAPPAARSSQTPLRKDRIASAPLFYSDDEDPELQQKPMLMQQLDIPPVPVLPLAPLPQLPQPSEPPAEAQAPTATCVARVLEIVPDVEPAHVLGLAVHFIHNPVNAGQNVLELVLHSLFENPNYPKVDRKGKRKRTEDDAEGAARGQPAPKIDYSATDREFKGGVDYFELALEQLMVDFPYAPKPYLRTQLLKCRFYAPVHLFLAAKRDPPPYVPKSLPSRVSGKGREKHDPEFEAERQWLLQQQNASVSTDVQPLPDRTNDDDACEECEDGIECGCCFSLYPFDKMVQCPEAHLFCKSCMSTYASHLLGEHNPNIVCMDQSGCKLLFPQSELERFLTPKLLELYHRVRQRKDIEAAGLENLEECPFCDYKCVIENEMEKLFRCENADCGAVSCRECKKPDHLPKSCKEVESDKHLDAQHIVEEAMTRALMRNCPKCQKAFIKEHGCNKMTCPNCQTVSCYICREVINGYEHFVPRPNGQVDKKKCLLWDPVEQRHATEVQEAAKKAMEDLKRDRPDVDESNIKIDIPIAGPAQPVPNMHPHLPINAAWGLPALPNAYGQVPNAYGVVPNGYGVPAYGLPHAGYAGNANMLNVHAQHAQQRLFEAQAHQRIVLVQRAQAQAQLQERMVQAQLAHVELRRQAELREAERVQARRHAALREEFRLMAGAERGRLAMYMPPQLPPAPQPVAAPRRSQRR</sequence>
<accession>A0A9P6ZK88</accession>
<dbReference type="Pfam" id="PF26200">
    <property type="entry name" value="Rcat_RNF216"/>
    <property type="match status" value="1"/>
</dbReference>
<dbReference type="CDD" id="cd20353">
    <property type="entry name" value="Rcat_RBR_RNF216"/>
    <property type="match status" value="1"/>
</dbReference>
<evidence type="ECO:0000313" key="11">
    <source>
        <dbReference type="EMBL" id="KAG1769869.1"/>
    </source>
</evidence>
<dbReference type="SUPFAM" id="SSF57850">
    <property type="entry name" value="RING/U-box"/>
    <property type="match status" value="2"/>
</dbReference>
<feature type="coiled-coil region" evidence="8">
    <location>
        <begin position="713"/>
        <end position="745"/>
    </location>
</feature>
<keyword evidence="7" id="KW-0862">Zinc</keyword>
<dbReference type="PROSITE" id="PS51873">
    <property type="entry name" value="TRIAD"/>
    <property type="match status" value="1"/>
</dbReference>
<dbReference type="PANTHER" id="PTHR22770:SF47">
    <property type="entry name" value="E3 UBIQUITIN-PROTEIN LIGASE RNF216"/>
    <property type="match status" value="1"/>
</dbReference>
<comment type="pathway">
    <text evidence="1">Protein modification; protein ubiquitination.</text>
</comment>
<evidence type="ECO:0000256" key="7">
    <source>
        <dbReference type="ARBA" id="ARBA00022833"/>
    </source>
</evidence>
<feature type="region of interest" description="Disordered" evidence="9">
    <location>
        <begin position="769"/>
        <end position="789"/>
    </location>
</feature>
<dbReference type="InterPro" id="IPR047545">
    <property type="entry name" value="BRcat_RBR_RNF216"/>
</dbReference>
<name>A0A9P6ZK88_9AGAM</name>
<evidence type="ECO:0000259" key="10">
    <source>
        <dbReference type="PROSITE" id="PS51873"/>
    </source>
</evidence>
<dbReference type="InterPro" id="IPR047546">
    <property type="entry name" value="Rcat_RBR_RNF216"/>
</dbReference>
<dbReference type="OrthoDB" id="10009520at2759"/>
<evidence type="ECO:0000256" key="3">
    <source>
        <dbReference type="ARBA" id="ARBA00022723"/>
    </source>
</evidence>
<organism evidence="11 12">
    <name type="scientific">Suillus placidus</name>
    <dbReference type="NCBI Taxonomy" id="48579"/>
    <lineage>
        <taxon>Eukaryota</taxon>
        <taxon>Fungi</taxon>
        <taxon>Dikarya</taxon>
        <taxon>Basidiomycota</taxon>
        <taxon>Agaricomycotina</taxon>
        <taxon>Agaricomycetes</taxon>
        <taxon>Agaricomycetidae</taxon>
        <taxon>Boletales</taxon>
        <taxon>Suillineae</taxon>
        <taxon>Suillaceae</taxon>
        <taxon>Suillus</taxon>
    </lineage>
</organism>
<dbReference type="Proteomes" id="UP000714275">
    <property type="component" value="Unassembled WGS sequence"/>
</dbReference>
<evidence type="ECO:0000256" key="5">
    <source>
        <dbReference type="ARBA" id="ARBA00022771"/>
    </source>
</evidence>
<evidence type="ECO:0000313" key="12">
    <source>
        <dbReference type="Proteomes" id="UP000714275"/>
    </source>
</evidence>
<dbReference type="Gene3D" id="1.20.120.1750">
    <property type="match status" value="1"/>
</dbReference>
<dbReference type="InterPro" id="IPR047544">
    <property type="entry name" value="RING-HC_RBR_RNF216"/>
</dbReference>
<evidence type="ECO:0000256" key="6">
    <source>
        <dbReference type="ARBA" id="ARBA00022786"/>
    </source>
</evidence>